<keyword evidence="1" id="KW-0472">Membrane</keyword>
<dbReference type="KEGG" id="pns:A9D12_09335"/>
<dbReference type="Proteomes" id="UP000078263">
    <property type="component" value="Chromosome"/>
</dbReference>
<evidence type="ECO:0000256" key="1">
    <source>
        <dbReference type="SAM" id="Phobius"/>
    </source>
</evidence>
<accession>A0A192D804</accession>
<dbReference type="AlphaFoldDB" id="A0A192D804"/>
<organism evidence="2 3">
    <name type="scientific">Erythrobacter neustonensis</name>
    <dbReference type="NCBI Taxonomy" id="1112"/>
    <lineage>
        <taxon>Bacteria</taxon>
        <taxon>Pseudomonadati</taxon>
        <taxon>Pseudomonadota</taxon>
        <taxon>Alphaproteobacteria</taxon>
        <taxon>Sphingomonadales</taxon>
        <taxon>Erythrobacteraceae</taxon>
        <taxon>Erythrobacter/Porphyrobacter group</taxon>
        <taxon>Erythrobacter</taxon>
    </lineage>
</organism>
<dbReference type="STRING" id="1112.A9D12_09335"/>
<feature type="transmembrane region" description="Helical" evidence="1">
    <location>
        <begin position="26"/>
        <end position="47"/>
    </location>
</feature>
<evidence type="ECO:0000313" key="2">
    <source>
        <dbReference type="EMBL" id="ANK14245.1"/>
    </source>
</evidence>
<keyword evidence="1" id="KW-1133">Transmembrane helix</keyword>
<evidence type="ECO:0000313" key="3">
    <source>
        <dbReference type="Proteomes" id="UP000078263"/>
    </source>
</evidence>
<sequence>MLAALALVAGAFVLWRRTGEAKNPALMVLLAVIAVVNVLIWTVPNAAGDVPLRQVEKAAGEG</sequence>
<protein>
    <submittedName>
        <fullName evidence="2">Uncharacterized protein</fullName>
    </submittedName>
</protein>
<dbReference type="EMBL" id="CP016033">
    <property type="protein sequence ID" value="ANK14245.1"/>
    <property type="molecule type" value="Genomic_DNA"/>
</dbReference>
<proteinExistence type="predicted"/>
<name>A0A192D804_9SPHN</name>
<reference evidence="2 3" key="1">
    <citation type="submission" date="2016-05" db="EMBL/GenBank/DDBJ databases">
        <title>Compelete Genome Sequence of Bacteriochlorophyll-Synthesizing Bacterium Porphyrobacter neustonensis DSM 9434.</title>
        <authorList>
            <person name="Shi X.-L."/>
            <person name="Wu Y.-H."/>
            <person name="Cheng H."/>
            <person name="Xu L."/>
            <person name="Zhang X.-Q."/>
            <person name="Wang C.-S."/>
            <person name="Xu X.-W."/>
        </authorList>
    </citation>
    <scope>NUCLEOTIDE SEQUENCE [LARGE SCALE GENOMIC DNA]</scope>
    <source>
        <strain evidence="2 3">DSM 9434</strain>
    </source>
</reference>
<keyword evidence="1" id="KW-0812">Transmembrane</keyword>
<keyword evidence="3" id="KW-1185">Reference proteome</keyword>
<gene>
    <name evidence="2" type="ORF">A9D12_09335</name>
</gene>